<protein>
    <submittedName>
        <fullName evidence="6">HipA domain protein</fullName>
    </submittedName>
</protein>
<evidence type="ECO:0000256" key="3">
    <source>
        <dbReference type="ARBA" id="ARBA00022777"/>
    </source>
</evidence>
<dbReference type="OrthoDB" id="9805913at2"/>
<sequence>MSRKNDTLEVWLDDDLGTACQVGTLAHDRGQIRFRYAREWLNHPRAFALDPDLSLDESPFFPKPELGNFGIFLDSSPDRWGQTLMKRREALQARDEQRPPRTLYAWDFLMGVQDLTRQGALRFRKPDSETFLGNEPLAAPPVTSLRELEAVAWQLSHRRLDDLDALRQWLTVLVAPGASLGGARPKANFTQEDGTLWIGKFPARDDDRDTGAWEYVVHQLAQRAGVDVPPAKLVKLNNEFHTFCVRRFDRAGTARRFYASAMTLLRKTHSEGTSYLELAQFIRAQGDAEHADVDLAQLFRRVAFNVAVGNRDDHLRNHGFILGKTGWRLAPAFDVNPNIDKGEHVLNIDDVDNRPNLETVLNTAVFYGLNDNKARQIVQAVVTAVDGWREMAKNLRIARADIELMAGAFTAHEQFHHATHHQ</sequence>
<dbReference type="RefSeq" id="WP_068392501.1">
    <property type="nucleotide sequence ID" value="NZ_LSZO01000204.1"/>
</dbReference>
<keyword evidence="3" id="KW-0418">Kinase</keyword>
<evidence type="ECO:0000256" key="2">
    <source>
        <dbReference type="ARBA" id="ARBA00022679"/>
    </source>
</evidence>
<dbReference type="AlphaFoldDB" id="A0A139SK77"/>
<comment type="caution">
    <text evidence="6">The sequence shown here is derived from an EMBL/GenBank/DDBJ whole genome shotgun (WGS) entry which is preliminary data.</text>
</comment>
<feature type="domain" description="HipA-like C-terminal" evidence="4">
    <location>
        <begin position="179"/>
        <end position="385"/>
    </location>
</feature>
<keyword evidence="7" id="KW-1185">Reference proteome</keyword>
<keyword evidence="2" id="KW-0808">Transferase</keyword>
<name>A0A139SK77_9GAMM</name>
<organism evidence="6 7">
    <name type="scientific">Ventosimonas gracilis</name>
    <dbReference type="NCBI Taxonomy" id="1680762"/>
    <lineage>
        <taxon>Bacteria</taxon>
        <taxon>Pseudomonadati</taxon>
        <taxon>Pseudomonadota</taxon>
        <taxon>Gammaproteobacteria</taxon>
        <taxon>Pseudomonadales</taxon>
        <taxon>Ventosimonadaceae</taxon>
        <taxon>Ventosimonas</taxon>
    </lineage>
</organism>
<evidence type="ECO:0000259" key="4">
    <source>
        <dbReference type="Pfam" id="PF07804"/>
    </source>
</evidence>
<proteinExistence type="inferred from homology"/>
<dbReference type="PANTHER" id="PTHR37419:SF8">
    <property type="entry name" value="TOXIN YJJJ"/>
    <property type="match status" value="1"/>
</dbReference>
<reference evidence="6 7" key="1">
    <citation type="submission" date="2016-02" db="EMBL/GenBank/DDBJ databases">
        <authorList>
            <person name="Wen L."/>
            <person name="He K."/>
            <person name="Yang H."/>
        </authorList>
    </citation>
    <scope>NUCLEOTIDE SEQUENCE [LARGE SCALE GENOMIC DNA]</scope>
    <source>
        <strain evidence="6 7">CV58</strain>
    </source>
</reference>
<accession>A0A139SK77</accession>
<dbReference type="GO" id="GO:0004674">
    <property type="term" value="F:protein serine/threonine kinase activity"/>
    <property type="evidence" value="ECO:0007669"/>
    <property type="project" value="TreeGrafter"/>
</dbReference>
<dbReference type="Proteomes" id="UP000072660">
    <property type="component" value="Unassembled WGS sequence"/>
</dbReference>
<dbReference type="Pfam" id="PF13657">
    <property type="entry name" value="Couple_hipA"/>
    <property type="match status" value="1"/>
</dbReference>
<dbReference type="GO" id="GO:0005829">
    <property type="term" value="C:cytosol"/>
    <property type="evidence" value="ECO:0007669"/>
    <property type="project" value="TreeGrafter"/>
</dbReference>
<gene>
    <name evidence="6" type="ORF">AXE65_06480</name>
</gene>
<dbReference type="Pfam" id="PF07804">
    <property type="entry name" value="HipA_C"/>
    <property type="match status" value="1"/>
</dbReference>
<evidence type="ECO:0000313" key="7">
    <source>
        <dbReference type="Proteomes" id="UP000072660"/>
    </source>
</evidence>
<evidence type="ECO:0000313" key="6">
    <source>
        <dbReference type="EMBL" id="KXU34978.1"/>
    </source>
</evidence>
<evidence type="ECO:0000256" key="1">
    <source>
        <dbReference type="ARBA" id="ARBA00010164"/>
    </source>
</evidence>
<evidence type="ECO:0000259" key="5">
    <source>
        <dbReference type="Pfam" id="PF13657"/>
    </source>
</evidence>
<feature type="domain" description="HipA N-terminal subdomain 1" evidence="5">
    <location>
        <begin position="20"/>
        <end position="95"/>
    </location>
</feature>
<dbReference type="InterPro" id="IPR012893">
    <property type="entry name" value="HipA-like_C"/>
</dbReference>
<dbReference type="InterPro" id="IPR017508">
    <property type="entry name" value="HipA_N1"/>
</dbReference>
<dbReference type="InterPro" id="IPR052028">
    <property type="entry name" value="HipA_Ser/Thr_kinase"/>
</dbReference>
<dbReference type="PANTHER" id="PTHR37419">
    <property type="entry name" value="SERINE/THREONINE-PROTEIN KINASE TOXIN HIPA"/>
    <property type="match status" value="1"/>
</dbReference>
<dbReference type="EMBL" id="LSZO01000204">
    <property type="protein sequence ID" value="KXU34978.1"/>
    <property type="molecule type" value="Genomic_DNA"/>
</dbReference>
<dbReference type="Gene3D" id="1.10.1070.20">
    <property type="match status" value="1"/>
</dbReference>
<comment type="similarity">
    <text evidence="1">Belongs to the HipA Ser/Thr kinase family.</text>
</comment>